<feature type="region of interest" description="Disordered" evidence="1">
    <location>
        <begin position="92"/>
        <end position="145"/>
    </location>
</feature>
<evidence type="ECO:0000256" key="2">
    <source>
        <dbReference type="SAM" id="SignalP"/>
    </source>
</evidence>
<protein>
    <submittedName>
        <fullName evidence="4">Uncharacterized protein</fullName>
    </submittedName>
</protein>
<evidence type="ECO:0000313" key="4">
    <source>
        <dbReference type="WBParaSite" id="PgR051X_g004_t01"/>
    </source>
</evidence>
<reference evidence="4" key="1">
    <citation type="submission" date="2022-11" db="UniProtKB">
        <authorList>
            <consortium name="WormBaseParasite"/>
        </authorList>
    </citation>
    <scope>IDENTIFICATION</scope>
</reference>
<feature type="compositionally biased region" description="Basic residues" evidence="1">
    <location>
        <begin position="267"/>
        <end position="281"/>
    </location>
</feature>
<organism evidence="3 4">
    <name type="scientific">Parascaris univalens</name>
    <name type="common">Nematode worm</name>
    <dbReference type="NCBI Taxonomy" id="6257"/>
    <lineage>
        <taxon>Eukaryota</taxon>
        <taxon>Metazoa</taxon>
        <taxon>Ecdysozoa</taxon>
        <taxon>Nematoda</taxon>
        <taxon>Chromadorea</taxon>
        <taxon>Rhabditida</taxon>
        <taxon>Spirurina</taxon>
        <taxon>Ascaridomorpha</taxon>
        <taxon>Ascaridoidea</taxon>
        <taxon>Ascarididae</taxon>
        <taxon>Parascaris</taxon>
    </lineage>
</organism>
<feature type="compositionally biased region" description="Basic residues" evidence="1">
    <location>
        <begin position="92"/>
        <end position="104"/>
    </location>
</feature>
<name>A0A915BPK2_PARUN</name>
<dbReference type="WBParaSite" id="PgR051X_g004_t01">
    <property type="protein sequence ID" value="PgR051X_g004_t01"/>
    <property type="gene ID" value="PgR051X_g004"/>
</dbReference>
<keyword evidence="2" id="KW-0732">Signal</keyword>
<feature type="compositionally biased region" description="Basic and acidic residues" evidence="1">
    <location>
        <begin position="110"/>
        <end position="138"/>
    </location>
</feature>
<feature type="signal peptide" evidence="2">
    <location>
        <begin position="1"/>
        <end position="20"/>
    </location>
</feature>
<dbReference type="AlphaFoldDB" id="A0A915BPK2"/>
<evidence type="ECO:0000256" key="1">
    <source>
        <dbReference type="SAM" id="MobiDB-lite"/>
    </source>
</evidence>
<keyword evidence="3" id="KW-1185">Reference proteome</keyword>
<accession>A0A915BPK2</accession>
<feature type="chain" id="PRO_5036872897" evidence="2">
    <location>
        <begin position="21"/>
        <end position="288"/>
    </location>
</feature>
<dbReference type="Proteomes" id="UP000887569">
    <property type="component" value="Unplaced"/>
</dbReference>
<sequence length="288" mass="32234">MRHPWTEHHAVPMFLTHTLASLCSHHIMELYKMILRIALKCDGSICFKMQRPYLKCGLTFHWHIPSEEVSNRIVKELADFFLSNGFLRKRKPPTWNPKSRKRKVSVTDMSGKESCEEEKKEAASASKQVERNEEDHSNAENGAHRSVRNAIIGTRSVLRAMQDGRISMVFVDAAFLRPSAVGTAFALYALSCSRVRVYALQGLDATLSKVLNVRTVGAVGLREDDQTNPISSVALSELLPVERISSRKSGGGVSLAAAQLTISSGRREKKKKKEKKRKKKQVVAGECF</sequence>
<proteinExistence type="predicted"/>
<feature type="region of interest" description="Disordered" evidence="1">
    <location>
        <begin position="264"/>
        <end position="288"/>
    </location>
</feature>
<evidence type="ECO:0000313" key="3">
    <source>
        <dbReference type="Proteomes" id="UP000887569"/>
    </source>
</evidence>